<dbReference type="Pfam" id="PF00855">
    <property type="entry name" value="PWWP"/>
    <property type="match status" value="1"/>
</dbReference>
<dbReference type="Gene3D" id="2.30.30.140">
    <property type="match status" value="1"/>
</dbReference>
<dbReference type="InParanoid" id="B4NFQ0"/>
<dbReference type="HOGENOM" id="CLU_074207_0_0_1"/>
<dbReference type="SMART" id="SM00293">
    <property type="entry name" value="PWWP"/>
    <property type="match status" value="1"/>
</dbReference>
<sequence>MPRKKNHKTPIEVGDFVFAKVNGYRAWPARVLEVNPRYQVYFYGTCNTTKVNRNQIFPYIKHKNSLGNLIKPRVGRKSTFRVAMRNMELAYNDPDNDIDYANATAAAD</sequence>
<protein>
    <recommendedName>
        <fullName evidence="1">PWWP domain-containing protein</fullName>
    </recommendedName>
</protein>
<dbReference type="eggNOG" id="KOG1904">
    <property type="taxonomic scope" value="Eukaryota"/>
</dbReference>
<dbReference type="PANTHER" id="PTHR12550">
    <property type="entry name" value="HEPATOMA-DERIVED GROWTH FACTOR-RELATED"/>
    <property type="match status" value="1"/>
</dbReference>
<dbReference type="PANTHER" id="PTHR12550:SF70">
    <property type="entry name" value="JIL-1 ANCHORING AND STABILIZING PROTEIN, ISOFORM A"/>
    <property type="match status" value="1"/>
</dbReference>
<dbReference type="EMBL" id="CH964251">
    <property type="protein sequence ID" value="EDW83117.2"/>
    <property type="molecule type" value="Genomic_DNA"/>
</dbReference>
<organism evidence="2 3">
    <name type="scientific">Drosophila willistoni</name>
    <name type="common">Fruit fly</name>
    <dbReference type="NCBI Taxonomy" id="7260"/>
    <lineage>
        <taxon>Eukaryota</taxon>
        <taxon>Metazoa</taxon>
        <taxon>Ecdysozoa</taxon>
        <taxon>Arthropoda</taxon>
        <taxon>Hexapoda</taxon>
        <taxon>Insecta</taxon>
        <taxon>Pterygota</taxon>
        <taxon>Neoptera</taxon>
        <taxon>Endopterygota</taxon>
        <taxon>Diptera</taxon>
        <taxon>Brachycera</taxon>
        <taxon>Muscomorpha</taxon>
        <taxon>Ephydroidea</taxon>
        <taxon>Drosophilidae</taxon>
        <taxon>Drosophila</taxon>
        <taxon>Sophophora</taxon>
    </lineage>
</organism>
<feature type="domain" description="PWWP" evidence="1">
    <location>
        <begin position="13"/>
        <end position="62"/>
    </location>
</feature>
<dbReference type="Proteomes" id="UP000007798">
    <property type="component" value="Unassembled WGS sequence"/>
</dbReference>
<proteinExistence type="predicted"/>
<keyword evidence="3" id="KW-1185">Reference proteome</keyword>
<accession>B4NFQ0</accession>
<dbReference type="SUPFAM" id="SSF63748">
    <property type="entry name" value="Tudor/PWWP/MBT"/>
    <property type="match status" value="1"/>
</dbReference>
<name>B4NFQ0_DROWI</name>
<gene>
    <name evidence="2" type="primary">Dwil\GK22679</name>
    <name evidence="2" type="ORF">Dwil_GK22679</name>
</gene>
<evidence type="ECO:0000313" key="3">
    <source>
        <dbReference type="Proteomes" id="UP000007798"/>
    </source>
</evidence>
<evidence type="ECO:0000259" key="1">
    <source>
        <dbReference type="PROSITE" id="PS50812"/>
    </source>
</evidence>
<dbReference type="InterPro" id="IPR000313">
    <property type="entry name" value="PWWP_dom"/>
</dbReference>
<reference evidence="2 3" key="1">
    <citation type="journal article" date="2007" name="Nature">
        <title>Evolution of genes and genomes on the Drosophila phylogeny.</title>
        <authorList>
            <consortium name="Drosophila 12 Genomes Consortium"/>
            <person name="Clark A.G."/>
            <person name="Eisen M.B."/>
            <person name="Smith D.R."/>
            <person name="Bergman C.M."/>
            <person name="Oliver B."/>
            <person name="Markow T.A."/>
            <person name="Kaufman T.C."/>
            <person name="Kellis M."/>
            <person name="Gelbart W."/>
            <person name="Iyer V.N."/>
            <person name="Pollard D.A."/>
            <person name="Sackton T.B."/>
            <person name="Larracuente A.M."/>
            <person name="Singh N.D."/>
            <person name="Abad J.P."/>
            <person name="Abt D.N."/>
            <person name="Adryan B."/>
            <person name="Aguade M."/>
            <person name="Akashi H."/>
            <person name="Anderson W.W."/>
            <person name="Aquadro C.F."/>
            <person name="Ardell D.H."/>
            <person name="Arguello R."/>
            <person name="Artieri C.G."/>
            <person name="Barbash D.A."/>
            <person name="Barker D."/>
            <person name="Barsanti P."/>
            <person name="Batterham P."/>
            <person name="Batzoglou S."/>
            <person name="Begun D."/>
            <person name="Bhutkar A."/>
            <person name="Blanco E."/>
            <person name="Bosak S.A."/>
            <person name="Bradley R.K."/>
            <person name="Brand A.D."/>
            <person name="Brent M.R."/>
            <person name="Brooks A.N."/>
            <person name="Brown R.H."/>
            <person name="Butlin R.K."/>
            <person name="Caggese C."/>
            <person name="Calvi B.R."/>
            <person name="Bernardo de Carvalho A."/>
            <person name="Caspi A."/>
            <person name="Castrezana S."/>
            <person name="Celniker S.E."/>
            <person name="Chang J.L."/>
            <person name="Chapple C."/>
            <person name="Chatterji S."/>
            <person name="Chinwalla A."/>
            <person name="Civetta A."/>
            <person name="Clifton S.W."/>
            <person name="Comeron J.M."/>
            <person name="Costello J.C."/>
            <person name="Coyne J.A."/>
            <person name="Daub J."/>
            <person name="David R.G."/>
            <person name="Delcher A.L."/>
            <person name="Delehaunty K."/>
            <person name="Do C.B."/>
            <person name="Ebling H."/>
            <person name="Edwards K."/>
            <person name="Eickbush T."/>
            <person name="Evans J.D."/>
            <person name="Filipski A."/>
            <person name="Findeiss S."/>
            <person name="Freyhult E."/>
            <person name="Fulton L."/>
            <person name="Fulton R."/>
            <person name="Garcia A.C."/>
            <person name="Gardiner A."/>
            <person name="Garfield D.A."/>
            <person name="Garvin B.E."/>
            <person name="Gibson G."/>
            <person name="Gilbert D."/>
            <person name="Gnerre S."/>
            <person name="Godfrey J."/>
            <person name="Good R."/>
            <person name="Gotea V."/>
            <person name="Gravely B."/>
            <person name="Greenberg A.J."/>
            <person name="Griffiths-Jones S."/>
            <person name="Gross S."/>
            <person name="Guigo R."/>
            <person name="Gustafson E.A."/>
            <person name="Haerty W."/>
            <person name="Hahn M.W."/>
            <person name="Halligan D.L."/>
            <person name="Halpern A.L."/>
            <person name="Halter G.M."/>
            <person name="Han M.V."/>
            <person name="Heger A."/>
            <person name="Hillier L."/>
            <person name="Hinrichs A.S."/>
            <person name="Holmes I."/>
            <person name="Hoskins R.A."/>
            <person name="Hubisz M.J."/>
            <person name="Hultmark D."/>
            <person name="Huntley M.A."/>
            <person name="Jaffe D.B."/>
            <person name="Jagadeeshan S."/>
            <person name="Jeck W.R."/>
            <person name="Johnson J."/>
            <person name="Jones C.D."/>
            <person name="Jordan W.C."/>
            <person name="Karpen G.H."/>
            <person name="Kataoka E."/>
            <person name="Keightley P.D."/>
            <person name="Kheradpour P."/>
            <person name="Kirkness E.F."/>
            <person name="Koerich L.B."/>
            <person name="Kristiansen K."/>
            <person name="Kudrna D."/>
            <person name="Kulathinal R.J."/>
            <person name="Kumar S."/>
            <person name="Kwok R."/>
            <person name="Lander E."/>
            <person name="Langley C.H."/>
            <person name="Lapoint R."/>
            <person name="Lazzaro B.P."/>
            <person name="Lee S.J."/>
            <person name="Levesque L."/>
            <person name="Li R."/>
            <person name="Lin C.F."/>
            <person name="Lin M.F."/>
            <person name="Lindblad-Toh K."/>
            <person name="Llopart A."/>
            <person name="Long M."/>
            <person name="Low L."/>
            <person name="Lozovsky E."/>
            <person name="Lu J."/>
            <person name="Luo M."/>
            <person name="Machado C.A."/>
            <person name="Makalowski W."/>
            <person name="Marzo M."/>
            <person name="Matsuda M."/>
            <person name="Matzkin L."/>
            <person name="McAllister B."/>
            <person name="McBride C.S."/>
            <person name="McKernan B."/>
            <person name="McKernan K."/>
            <person name="Mendez-Lago M."/>
            <person name="Minx P."/>
            <person name="Mollenhauer M.U."/>
            <person name="Montooth K."/>
            <person name="Mount S.M."/>
            <person name="Mu X."/>
            <person name="Myers E."/>
            <person name="Negre B."/>
            <person name="Newfeld S."/>
            <person name="Nielsen R."/>
            <person name="Noor M.A."/>
            <person name="O'Grady P."/>
            <person name="Pachter L."/>
            <person name="Papaceit M."/>
            <person name="Parisi M.J."/>
            <person name="Parisi M."/>
            <person name="Parts L."/>
            <person name="Pedersen J.S."/>
            <person name="Pesole G."/>
            <person name="Phillippy A.M."/>
            <person name="Ponting C.P."/>
            <person name="Pop M."/>
            <person name="Porcelli D."/>
            <person name="Powell J.R."/>
            <person name="Prohaska S."/>
            <person name="Pruitt K."/>
            <person name="Puig M."/>
            <person name="Quesneville H."/>
            <person name="Ram K.R."/>
            <person name="Rand D."/>
            <person name="Rasmussen M.D."/>
            <person name="Reed L.K."/>
            <person name="Reenan R."/>
            <person name="Reily A."/>
            <person name="Remington K.A."/>
            <person name="Rieger T.T."/>
            <person name="Ritchie M.G."/>
            <person name="Robin C."/>
            <person name="Rogers Y.H."/>
            <person name="Rohde C."/>
            <person name="Rozas J."/>
            <person name="Rubenfield M.J."/>
            <person name="Ruiz A."/>
            <person name="Russo S."/>
            <person name="Salzberg S.L."/>
            <person name="Sanchez-Gracia A."/>
            <person name="Saranga D.J."/>
            <person name="Sato H."/>
            <person name="Schaeffer S.W."/>
            <person name="Schatz M.C."/>
            <person name="Schlenke T."/>
            <person name="Schwartz R."/>
            <person name="Segarra C."/>
            <person name="Singh R.S."/>
            <person name="Sirot L."/>
            <person name="Sirota M."/>
            <person name="Sisneros N.B."/>
            <person name="Smith C.D."/>
            <person name="Smith T.F."/>
            <person name="Spieth J."/>
            <person name="Stage D.E."/>
            <person name="Stark A."/>
            <person name="Stephan W."/>
            <person name="Strausberg R.L."/>
            <person name="Strempel S."/>
            <person name="Sturgill D."/>
            <person name="Sutton G."/>
            <person name="Sutton G.G."/>
            <person name="Tao W."/>
            <person name="Teichmann S."/>
            <person name="Tobari Y.N."/>
            <person name="Tomimura Y."/>
            <person name="Tsolas J.M."/>
            <person name="Valente V.L."/>
            <person name="Venter E."/>
            <person name="Venter J.C."/>
            <person name="Vicario S."/>
            <person name="Vieira F.G."/>
            <person name="Vilella A.J."/>
            <person name="Villasante A."/>
            <person name="Walenz B."/>
            <person name="Wang J."/>
            <person name="Wasserman M."/>
            <person name="Watts T."/>
            <person name="Wilson D."/>
            <person name="Wilson R.K."/>
            <person name="Wing R.A."/>
            <person name="Wolfner M.F."/>
            <person name="Wong A."/>
            <person name="Wong G.K."/>
            <person name="Wu C.I."/>
            <person name="Wu G."/>
            <person name="Yamamoto D."/>
            <person name="Yang H.P."/>
            <person name="Yang S.P."/>
            <person name="Yorke J.A."/>
            <person name="Yoshida K."/>
            <person name="Zdobnov E."/>
            <person name="Zhang P."/>
            <person name="Zhang Y."/>
            <person name="Zimin A.V."/>
            <person name="Baldwin J."/>
            <person name="Abdouelleil A."/>
            <person name="Abdulkadir J."/>
            <person name="Abebe A."/>
            <person name="Abera B."/>
            <person name="Abreu J."/>
            <person name="Acer S.C."/>
            <person name="Aftuck L."/>
            <person name="Alexander A."/>
            <person name="An P."/>
            <person name="Anderson E."/>
            <person name="Anderson S."/>
            <person name="Arachi H."/>
            <person name="Azer M."/>
            <person name="Bachantsang P."/>
            <person name="Barry A."/>
            <person name="Bayul T."/>
            <person name="Berlin A."/>
            <person name="Bessette D."/>
            <person name="Bloom T."/>
            <person name="Blye J."/>
            <person name="Boguslavskiy L."/>
            <person name="Bonnet C."/>
            <person name="Boukhgalter B."/>
            <person name="Bourzgui I."/>
            <person name="Brown A."/>
            <person name="Cahill P."/>
            <person name="Channer S."/>
            <person name="Cheshatsang Y."/>
            <person name="Chuda L."/>
            <person name="Citroen M."/>
            <person name="Collymore A."/>
            <person name="Cooke P."/>
            <person name="Costello M."/>
            <person name="D'Aco K."/>
            <person name="Daza R."/>
            <person name="De Haan G."/>
            <person name="DeGray S."/>
            <person name="DeMaso C."/>
            <person name="Dhargay N."/>
            <person name="Dooley K."/>
            <person name="Dooley E."/>
            <person name="Doricent M."/>
            <person name="Dorje P."/>
            <person name="Dorjee K."/>
            <person name="Dupes A."/>
            <person name="Elong R."/>
            <person name="Falk J."/>
            <person name="Farina A."/>
            <person name="Faro S."/>
            <person name="Ferguson D."/>
            <person name="Fisher S."/>
            <person name="Foley C.D."/>
            <person name="Franke A."/>
            <person name="Friedrich D."/>
            <person name="Gadbois L."/>
            <person name="Gearin G."/>
            <person name="Gearin C.R."/>
            <person name="Giannoukos G."/>
            <person name="Goode T."/>
            <person name="Graham J."/>
            <person name="Grandbois E."/>
            <person name="Grewal S."/>
            <person name="Gyaltsen K."/>
            <person name="Hafez N."/>
            <person name="Hagos B."/>
            <person name="Hall J."/>
            <person name="Henson C."/>
            <person name="Hollinger A."/>
            <person name="Honan T."/>
            <person name="Huard M.D."/>
            <person name="Hughes L."/>
            <person name="Hurhula B."/>
            <person name="Husby M.E."/>
            <person name="Kamat A."/>
            <person name="Kanga B."/>
            <person name="Kashin S."/>
            <person name="Khazanovich D."/>
            <person name="Kisner P."/>
            <person name="Lance K."/>
            <person name="Lara M."/>
            <person name="Lee W."/>
            <person name="Lennon N."/>
            <person name="Letendre F."/>
            <person name="LeVine R."/>
            <person name="Lipovsky A."/>
            <person name="Liu X."/>
            <person name="Liu J."/>
            <person name="Liu S."/>
            <person name="Lokyitsang T."/>
            <person name="Lokyitsang Y."/>
            <person name="Lubonja R."/>
            <person name="Lui A."/>
            <person name="MacDonald P."/>
            <person name="Magnisalis V."/>
            <person name="Maru K."/>
            <person name="Matthews C."/>
            <person name="McCusker W."/>
            <person name="McDonough S."/>
            <person name="Mehta T."/>
            <person name="Meldrim J."/>
            <person name="Meneus L."/>
            <person name="Mihai O."/>
            <person name="Mihalev A."/>
            <person name="Mihova T."/>
            <person name="Mittelman R."/>
            <person name="Mlenga V."/>
            <person name="Montmayeur A."/>
            <person name="Mulrain L."/>
            <person name="Navidi A."/>
            <person name="Naylor J."/>
            <person name="Negash T."/>
            <person name="Nguyen T."/>
            <person name="Nguyen N."/>
            <person name="Nicol R."/>
            <person name="Norbu C."/>
            <person name="Norbu N."/>
            <person name="Novod N."/>
            <person name="O'Neill B."/>
            <person name="Osman S."/>
            <person name="Markiewicz E."/>
            <person name="Oyono O.L."/>
            <person name="Patti C."/>
            <person name="Phunkhang P."/>
            <person name="Pierre F."/>
            <person name="Priest M."/>
            <person name="Raghuraman S."/>
            <person name="Rege F."/>
            <person name="Reyes R."/>
            <person name="Rise C."/>
            <person name="Rogov P."/>
            <person name="Ross K."/>
            <person name="Ryan E."/>
            <person name="Settipalli S."/>
            <person name="Shea T."/>
            <person name="Sherpa N."/>
            <person name="Shi L."/>
            <person name="Shih D."/>
            <person name="Sparrow T."/>
            <person name="Spaulding J."/>
            <person name="Stalker J."/>
            <person name="Stange-Thomann N."/>
            <person name="Stavropoulos S."/>
            <person name="Stone C."/>
            <person name="Strader C."/>
            <person name="Tesfaye S."/>
            <person name="Thomson T."/>
            <person name="Thoulutsang Y."/>
            <person name="Thoulutsang D."/>
            <person name="Topham K."/>
            <person name="Topping I."/>
            <person name="Tsamla T."/>
            <person name="Vassiliev H."/>
            <person name="Vo A."/>
            <person name="Wangchuk T."/>
            <person name="Wangdi T."/>
            <person name="Weiand M."/>
            <person name="Wilkinson J."/>
            <person name="Wilson A."/>
            <person name="Yadav S."/>
            <person name="Young G."/>
            <person name="Yu Q."/>
            <person name="Zembek L."/>
            <person name="Zhong D."/>
            <person name="Zimmer A."/>
            <person name="Zwirko Z."/>
            <person name="Jaffe D.B."/>
            <person name="Alvarez P."/>
            <person name="Brockman W."/>
            <person name="Butler J."/>
            <person name="Chin C."/>
            <person name="Gnerre S."/>
            <person name="Grabherr M."/>
            <person name="Kleber M."/>
            <person name="Mauceli E."/>
            <person name="MacCallum I."/>
        </authorList>
    </citation>
    <scope>NUCLEOTIDE SEQUENCE [LARGE SCALE GENOMIC DNA]</scope>
    <source>
        <strain evidence="3">Tucson 14030-0811.24</strain>
    </source>
</reference>
<dbReference type="OrthoDB" id="62853at2759"/>
<dbReference type="PROSITE" id="PS50812">
    <property type="entry name" value="PWWP"/>
    <property type="match status" value="1"/>
</dbReference>
<dbReference type="AlphaFoldDB" id="B4NFQ0"/>
<evidence type="ECO:0000313" key="2">
    <source>
        <dbReference type="EMBL" id="EDW83117.2"/>
    </source>
</evidence>
<dbReference type="STRING" id="7260.B4NFQ0"/>